<dbReference type="Pfam" id="PF00294">
    <property type="entry name" value="PfkB"/>
    <property type="match status" value="1"/>
</dbReference>
<reference evidence="2" key="1">
    <citation type="submission" date="2019-05" db="EMBL/GenBank/DDBJ databases">
        <authorList>
            <person name="Piombo E."/>
        </authorList>
    </citation>
    <scope>NUCLEOTIDE SEQUENCE</scope>
    <source>
        <strain evidence="2">C2S</strain>
    </source>
</reference>
<dbReference type="InterPro" id="IPR052562">
    <property type="entry name" value="Ketohexokinase-related"/>
</dbReference>
<dbReference type="InterPro" id="IPR029056">
    <property type="entry name" value="Ribokinase-like"/>
</dbReference>
<proteinExistence type="predicted"/>
<protein>
    <submittedName>
        <fullName evidence="2">Uncharacterized protein</fullName>
    </submittedName>
</protein>
<dbReference type="SUPFAM" id="SSF53613">
    <property type="entry name" value="Ribokinase-like"/>
    <property type="match status" value="1"/>
</dbReference>
<evidence type="ECO:0000256" key="1">
    <source>
        <dbReference type="SAM" id="MobiDB-lite"/>
    </source>
</evidence>
<name>A0A5Q3D5U9_FUSFU</name>
<dbReference type="InterPro" id="IPR011611">
    <property type="entry name" value="PfkB_dom"/>
</dbReference>
<sequence length="407" mass="44575">MANEVLIPFQDQQKPTSHSPVPEGLNLIVYEQKIVDGFDGIAQTRNTRYSTATFPDAFTATSTVDTIFVCAEDQSQKKQSWPPVEILEAQSSSDKVHVFNSQDVVPSFPSEDSKLRATSLNIRRGGNCPNSLQVLEQLLSERDTLQLHLVSPLPATGSSATQRVISSFGEQSNIDFSHCVYREESTEAASSYIMRSEASGSRTLVNYNDLLEMTEDEFGNIARGFNPDQETWWHFEGRIPDTIQSCIRLLRNVLPKATISVEIEKPGREGLPELAAQADVVFYSRSWAESRGHKTPEQCLRVEGHQKASLALCTWGEDGAAGLSRSTGESIHCPALDKSGRDISVIDAVGAGDTFIAGMLYGLICHPDDWTMGAKLGFAVRLATVKVQREGFDGLGRDMLGTEIGGV</sequence>
<organism evidence="2 3">
    <name type="scientific">Fusarium fujikuroi</name>
    <name type="common">Bakanae and foot rot disease fungus</name>
    <name type="synonym">Gibberella fujikuroi</name>
    <dbReference type="NCBI Taxonomy" id="5127"/>
    <lineage>
        <taxon>Eukaryota</taxon>
        <taxon>Fungi</taxon>
        <taxon>Dikarya</taxon>
        <taxon>Ascomycota</taxon>
        <taxon>Pezizomycotina</taxon>
        <taxon>Sordariomycetes</taxon>
        <taxon>Hypocreomycetidae</taxon>
        <taxon>Hypocreales</taxon>
        <taxon>Nectriaceae</taxon>
        <taxon>Fusarium</taxon>
        <taxon>Fusarium fujikuroi species complex</taxon>
    </lineage>
</organism>
<dbReference type="Proteomes" id="UP000760494">
    <property type="component" value="Unassembled WGS sequence"/>
</dbReference>
<dbReference type="Gene3D" id="3.40.1190.20">
    <property type="match status" value="1"/>
</dbReference>
<evidence type="ECO:0000313" key="2">
    <source>
        <dbReference type="EMBL" id="VTT65401.1"/>
    </source>
</evidence>
<comment type="caution">
    <text evidence="2">The sequence shown here is derived from an EMBL/GenBank/DDBJ whole genome shotgun (WGS) entry which is preliminary data.</text>
</comment>
<dbReference type="AlphaFoldDB" id="A0A5Q3D5U9"/>
<feature type="compositionally biased region" description="Polar residues" evidence="1">
    <location>
        <begin position="10"/>
        <end position="19"/>
    </location>
</feature>
<dbReference type="EMBL" id="CABFJX010000146">
    <property type="protein sequence ID" value="VTT65401.1"/>
    <property type="molecule type" value="Genomic_DNA"/>
</dbReference>
<feature type="region of interest" description="Disordered" evidence="1">
    <location>
        <begin position="1"/>
        <end position="20"/>
    </location>
</feature>
<dbReference type="PANTHER" id="PTHR42774">
    <property type="entry name" value="PHOSPHOTRANSFERASE SYSTEM TRANSPORT PROTEIN"/>
    <property type="match status" value="1"/>
</dbReference>
<gene>
    <name evidence="2" type="ORF">C2S_5949</name>
</gene>
<accession>A0A5Q3D5U9</accession>
<evidence type="ECO:0000313" key="3">
    <source>
        <dbReference type="Proteomes" id="UP000760494"/>
    </source>
</evidence>
<dbReference type="PANTHER" id="PTHR42774:SF3">
    <property type="entry name" value="KETOHEXOKINASE"/>
    <property type="match status" value="1"/>
</dbReference>